<dbReference type="Pfam" id="PF20719">
    <property type="entry name" value="Med16_C"/>
    <property type="match status" value="1"/>
</dbReference>
<name>A0A8G0LMQ2_9HYPO</name>
<keyword evidence="5 9" id="KW-0010">Activator</keyword>
<comment type="function">
    <text evidence="9">Component of the Mediator complex, a coactivator involved in the regulated transcription of nearly all RNA polymerase II-dependent genes. Mediator functions as a bridge to convey information from gene-specific regulatory proteins to the basal RNA polymerase II transcription machinery. Mediator is recruited to promoters by direct interactions with regulatory proteins and serves as a scaffold for the assembly of a functional preinitiation complex with RNA polymerase II and the general transcription factors.</text>
</comment>
<accession>A0A8G0LMQ2</accession>
<dbReference type="PANTHER" id="PTHR13224:SF6">
    <property type="entry name" value="MEDIATOR OF RNA POLYMERASE II TRANSCRIPTION SUBUNIT 16"/>
    <property type="match status" value="1"/>
</dbReference>
<evidence type="ECO:0000313" key="12">
    <source>
        <dbReference type="EMBL" id="QYT02416.1"/>
    </source>
</evidence>
<keyword evidence="4 9" id="KW-0805">Transcription regulation</keyword>
<dbReference type="Pfam" id="PF11635">
    <property type="entry name" value="Med16_N"/>
    <property type="match status" value="1"/>
</dbReference>
<comment type="subcellular location">
    <subcellularLocation>
        <location evidence="1 9">Nucleus</location>
    </subcellularLocation>
</comment>
<evidence type="ECO:0000256" key="6">
    <source>
        <dbReference type="ARBA" id="ARBA00023163"/>
    </source>
</evidence>
<evidence type="ECO:0000313" key="13">
    <source>
        <dbReference type="Proteomes" id="UP000826661"/>
    </source>
</evidence>
<evidence type="ECO:0000259" key="10">
    <source>
        <dbReference type="Pfam" id="PF11635"/>
    </source>
</evidence>
<gene>
    <name evidence="9 12" type="primary">MED16</name>
    <name evidence="12" type="ORF">H0G86_009420</name>
</gene>
<evidence type="ECO:0000256" key="4">
    <source>
        <dbReference type="ARBA" id="ARBA00023015"/>
    </source>
</evidence>
<dbReference type="InterPro" id="IPR048339">
    <property type="entry name" value="Mediator_Med16_C"/>
</dbReference>
<evidence type="ECO:0000256" key="2">
    <source>
        <dbReference type="ARBA" id="ARBA00006543"/>
    </source>
</evidence>
<feature type="domain" description="Mediator complex subunit 16 C-terminal" evidence="11">
    <location>
        <begin position="857"/>
        <end position="944"/>
    </location>
</feature>
<reference evidence="12 13" key="1">
    <citation type="journal article" date="2021" name="BMC Genomics">
        <title>Telomere-to-telomere genome assembly of asparaginase-producing Trichoderma simmonsii.</title>
        <authorList>
            <person name="Chung D."/>
            <person name="Kwon Y.M."/>
            <person name="Yang Y."/>
        </authorList>
    </citation>
    <scope>NUCLEOTIDE SEQUENCE [LARGE SCALE GENOMIC DNA]</scope>
    <source>
        <strain evidence="12 13">GH-Sj1</strain>
    </source>
</reference>
<dbReference type="EMBL" id="CP075868">
    <property type="protein sequence ID" value="QYT02416.1"/>
    <property type="molecule type" value="Genomic_DNA"/>
</dbReference>
<dbReference type="GO" id="GO:0045893">
    <property type="term" value="P:positive regulation of DNA-templated transcription"/>
    <property type="evidence" value="ECO:0007669"/>
    <property type="project" value="TreeGrafter"/>
</dbReference>
<dbReference type="PANTHER" id="PTHR13224">
    <property type="entry name" value="THYROID HORMONE RECEPTOR-ASSOCIATED PROTEIN-RELATED"/>
    <property type="match status" value="1"/>
</dbReference>
<evidence type="ECO:0000256" key="8">
    <source>
        <dbReference type="ARBA" id="ARBA00032015"/>
    </source>
</evidence>
<keyword evidence="13" id="KW-1185">Reference proteome</keyword>
<keyword evidence="7 9" id="KW-0539">Nucleus</keyword>
<dbReference type="InterPro" id="IPR021665">
    <property type="entry name" value="Mediator_Med16_N"/>
</dbReference>
<dbReference type="AlphaFoldDB" id="A0A8G0LMQ2"/>
<evidence type="ECO:0000256" key="3">
    <source>
        <dbReference type="ARBA" id="ARBA00019614"/>
    </source>
</evidence>
<keyword evidence="6 9" id="KW-0804">Transcription</keyword>
<evidence type="ECO:0000256" key="7">
    <source>
        <dbReference type="ARBA" id="ARBA00023242"/>
    </source>
</evidence>
<dbReference type="InterPro" id="IPR048338">
    <property type="entry name" value="Mediator_Med16"/>
</dbReference>
<comment type="subunit">
    <text evidence="9">Component of the Mediator complex.</text>
</comment>
<comment type="similarity">
    <text evidence="2 9">Belongs to the Mediator complex subunit 16 family.</text>
</comment>
<proteinExistence type="inferred from homology"/>
<dbReference type="Proteomes" id="UP000826661">
    <property type="component" value="Chromosome V"/>
</dbReference>
<organism evidence="12 13">
    <name type="scientific">Trichoderma simmonsii</name>
    <dbReference type="NCBI Taxonomy" id="1491479"/>
    <lineage>
        <taxon>Eukaryota</taxon>
        <taxon>Fungi</taxon>
        <taxon>Dikarya</taxon>
        <taxon>Ascomycota</taxon>
        <taxon>Pezizomycotina</taxon>
        <taxon>Sordariomycetes</taxon>
        <taxon>Hypocreomycetidae</taxon>
        <taxon>Hypocreales</taxon>
        <taxon>Hypocreaceae</taxon>
        <taxon>Trichoderma</taxon>
    </lineage>
</organism>
<feature type="domain" description="Mediator complex subunit Med16 N-terminal" evidence="10">
    <location>
        <begin position="153"/>
        <end position="474"/>
    </location>
</feature>
<protein>
    <recommendedName>
        <fullName evidence="3 9">Mediator of RNA polymerase II transcription subunit 16</fullName>
    </recommendedName>
    <alternativeName>
        <fullName evidence="8 9">Mediator complex subunit 16</fullName>
    </alternativeName>
</protein>
<sequence>MTEEKMPLMLDNAVPVDLNDVDDLFGDGVGLSLPDRSHDRPLSLKVDDVRSRGCCQTIAWSKSGTVATITPDGQFLQLRFLRCDPADGTWDLSKPTTCELIKGSSGIPLVHLEWGSTNIPELAIIDAVGRVVIVSFSISLNHPFITRKYDTDSIDDANAVVGAHWLAVAPQNQQKSYNIMYGPATRNGNSYQYESSFVHAGGPSHPHSSKSALFCVTISGMLKMFWSQNNNRMEETTMELESVNSLDELVTHAALASDKRYLLVAVATSSKQLRLLKIEIQWGGPGSQPDKNPLPQNARLSPSLVEKHLAATTWLQTGPGDASNDASMAELSHLHVLPSIIDNTGKSTVSPMIIAIRTRTPTSGSYQTAQTIIDRWEAVSEQRHNLHPAFEQLGNRRNSEVTEQTAYTRLRKLEPITINKVLISFQPAQFGKLLVLTMSDGTVEYRDRFTFEEAYATEDTNKVMNLRQVGWNFGEEGSCQQVAFSPTHCSMVQMSDEGKIKWCKLQYPLGDIGNSFQEVRYGATIAGLTVAAASALWHQANYDDLLAIVAPYTSKRRFIHDWITEIIKVLKIQVDYSEELHHDLLMRNTPLQSCLSFMNSLGFKGETHPRTFQGKFAMIDLNVRNVVVLITLAINTPVTVREKMSPLDEHEVVEALAGCAKWSLDLLSWLTDSLFSLMNDSEFIARLEPKRFGEVTPYLQKRNDVSLHLLLSSSSRSFLICVCRRIAHLESLSERAIEFYRGQSANMDQTGGPKMSNPKLQQAYQKMQHITTSSLVKVADFEKLLNVLGGDVRQAYQAFLPNMIKSSSQNPQGKQIDLAVKAAQVQVELSMLLAAGPPAPFLPVIKKFFSKELPAFRALCDPSKLFFANYDLLGVQDDESSLARNGSRFVYVDLFKRVEMKLGAQQWRRCTRCACVMEDVFGSRPGYSFVLGQQRKCACGGLWALLPKGKLIL</sequence>
<evidence type="ECO:0000256" key="5">
    <source>
        <dbReference type="ARBA" id="ARBA00023159"/>
    </source>
</evidence>
<dbReference type="GO" id="GO:0016592">
    <property type="term" value="C:mediator complex"/>
    <property type="evidence" value="ECO:0007669"/>
    <property type="project" value="InterPro"/>
</dbReference>
<evidence type="ECO:0000256" key="9">
    <source>
        <dbReference type="RuleBase" id="RU364149"/>
    </source>
</evidence>
<evidence type="ECO:0000259" key="11">
    <source>
        <dbReference type="Pfam" id="PF20719"/>
    </source>
</evidence>
<evidence type="ECO:0000256" key="1">
    <source>
        <dbReference type="ARBA" id="ARBA00004123"/>
    </source>
</evidence>